<keyword evidence="2" id="KW-1185">Reference proteome</keyword>
<protein>
    <submittedName>
        <fullName evidence="1">Uncharacterized protein</fullName>
    </submittedName>
</protein>
<comment type="caution">
    <text evidence="1">The sequence shown here is derived from an EMBL/GenBank/DDBJ whole genome shotgun (WGS) entry which is preliminary data.</text>
</comment>
<dbReference type="Proteomes" id="UP000662200">
    <property type="component" value="Unassembled WGS sequence"/>
</dbReference>
<evidence type="ECO:0000313" key="2">
    <source>
        <dbReference type="Proteomes" id="UP000662200"/>
    </source>
</evidence>
<gene>
    <name evidence="1" type="ORF">GCM10010124_06290</name>
</gene>
<dbReference type="AlphaFoldDB" id="A0A8J3BIE6"/>
<reference evidence="1" key="1">
    <citation type="journal article" date="2014" name="Int. J. Syst. Evol. Microbiol.">
        <title>Complete genome sequence of Corynebacterium casei LMG S-19264T (=DSM 44701T), isolated from a smear-ripened cheese.</title>
        <authorList>
            <consortium name="US DOE Joint Genome Institute (JGI-PGF)"/>
            <person name="Walter F."/>
            <person name="Albersmeier A."/>
            <person name="Kalinowski J."/>
            <person name="Ruckert C."/>
        </authorList>
    </citation>
    <scope>NUCLEOTIDE SEQUENCE</scope>
    <source>
        <strain evidence="1">JCM 3091</strain>
    </source>
</reference>
<proteinExistence type="predicted"/>
<evidence type="ECO:0000313" key="1">
    <source>
        <dbReference type="EMBL" id="GGK16431.1"/>
    </source>
</evidence>
<accession>A0A8J3BIE6</accession>
<reference evidence="1" key="2">
    <citation type="submission" date="2020-09" db="EMBL/GenBank/DDBJ databases">
        <authorList>
            <person name="Sun Q."/>
            <person name="Ohkuma M."/>
        </authorList>
    </citation>
    <scope>NUCLEOTIDE SEQUENCE</scope>
    <source>
        <strain evidence="1">JCM 3091</strain>
    </source>
</reference>
<sequence length="103" mass="10773">MSTRYGLEQPSMPVSGGPLDGRFRQVLAGVRADADGAGDFDWLALTPSVGPLLQGSVSAAPPRTPPSCQVTGDPRFAAARISPCRSRSTRLVIGYLGPHLPTN</sequence>
<name>A0A8J3BIE6_9ACTN</name>
<organism evidence="1 2">
    <name type="scientific">Pilimelia terevasa</name>
    <dbReference type="NCBI Taxonomy" id="53372"/>
    <lineage>
        <taxon>Bacteria</taxon>
        <taxon>Bacillati</taxon>
        <taxon>Actinomycetota</taxon>
        <taxon>Actinomycetes</taxon>
        <taxon>Micromonosporales</taxon>
        <taxon>Micromonosporaceae</taxon>
        <taxon>Pilimelia</taxon>
    </lineage>
</organism>
<dbReference type="EMBL" id="BMQC01000002">
    <property type="protein sequence ID" value="GGK16431.1"/>
    <property type="molecule type" value="Genomic_DNA"/>
</dbReference>